<keyword evidence="3 6" id="KW-0812">Transmembrane</keyword>
<dbReference type="InterPro" id="IPR000620">
    <property type="entry name" value="EamA_dom"/>
</dbReference>
<dbReference type="Pfam" id="PF00892">
    <property type="entry name" value="EamA"/>
    <property type="match status" value="2"/>
</dbReference>
<dbReference type="GO" id="GO:0016020">
    <property type="term" value="C:membrane"/>
    <property type="evidence" value="ECO:0007669"/>
    <property type="project" value="UniProtKB-SubCell"/>
</dbReference>
<comment type="similarity">
    <text evidence="2">Belongs to the EamA transporter family.</text>
</comment>
<dbReference type="Proteomes" id="UP000235916">
    <property type="component" value="Unassembled WGS sequence"/>
</dbReference>
<dbReference type="PANTHER" id="PTHR32322:SF2">
    <property type="entry name" value="EAMA DOMAIN-CONTAINING PROTEIN"/>
    <property type="match status" value="1"/>
</dbReference>
<feature type="transmembrane region" description="Helical" evidence="6">
    <location>
        <begin position="97"/>
        <end position="115"/>
    </location>
</feature>
<dbReference type="AlphaFoldDB" id="A0A2N8KVW1"/>
<evidence type="ECO:0000313" key="8">
    <source>
        <dbReference type="EMBL" id="PND37604.1"/>
    </source>
</evidence>
<dbReference type="InterPro" id="IPR050638">
    <property type="entry name" value="AA-Vitamin_Transporters"/>
</dbReference>
<evidence type="ECO:0000256" key="4">
    <source>
        <dbReference type="ARBA" id="ARBA00022989"/>
    </source>
</evidence>
<comment type="caution">
    <text evidence="8">The sequence shown here is derived from an EMBL/GenBank/DDBJ whole genome shotgun (WGS) entry which is preliminary data.</text>
</comment>
<sequence length="297" mass="31057">MKPNATNTPLGTQLLLTAIAPLIWGTTYLVTSEWLPAGRPFTAAALRCLPAGLLLLLCFRQWPRRQDWGPLALLSALNIGAFQALLFVAAYRLPGGVAAVLGAIQPLLVMAMAWAMDGRRPRRLALAAGTGGVLSMAALLLAPGAAWDAMGVSAALAGAACMAAGTFLSRHWRIDLPVLPLTGWQLLLGGLMLLPLALWLDPALTQISASEAGAYLYLSLIGTLLSYALWFRGLRLLPPVSVASLGLLSPLCAVLLGWLWLDQGLSPIGALGFLGVLISIALVQRASLSSAAPGTKA</sequence>
<keyword evidence="5 6" id="KW-0472">Membrane</keyword>
<organism evidence="8 9">
    <name type="scientific">Kinneretia aquatilis</name>
    <dbReference type="NCBI Taxonomy" id="2070761"/>
    <lineage>
        <taxon>Bacteria</taxon>
        <taxon>Pseudomonadati</taxon>
        <taxon>Pseudomonadota</taxon>
        <taxon>Betaproteobacteria</taxon>
        <taxon>Burkholderiales</taxon>
        <taxon>Sphaerotilaceae</taxon>
        <taxon>Roseateles</taxon>
    </lineage>
</organism>
<evidence type="ECO:0000259" key="7">
    <source>
        <dbReference type="Pfam" id="PF00892"/>
    </source>
</evidence>
<dbReference type="RefSeq" id="WP_102767523.1">
    <property type="nucleotide sequence ID" value="NZ_POSP01000003.1"/>
</dbReference>
<evidence type="ECO:0000256" key="6">
    <source>
        <dbReference type="SAM" id="Phobius"/>
    </source>
</evidence>
<dbReference type="OrthoDB" id="5430053at2"/>
<feature type="transmembrane region" description="Helical" evidence="6">
    <location>
        <begin position="181"/>
        <end position="200"/>
    </location>
</feature>
<evidence type="ECO:0000256" key="3">
    <source>
        <dbReference type="ARBA" id="ARBA00022692"/>
    </source>
</evidence>
<feature type="transmembrane region" description="Helical" evidence="6">
    <location>
        <begin position="124"/>
        <end position="143"/>
    </location>
</feature>
<dbReference type="EMBL" id="POSP01000003">
    <property type="protein sequence ID" value="PND37604.1"/>
    <property type="molecule type" value="Genomic_DNA"/>
</dbReference>
<evidence type="ECO:0000256" key="5">
    <source>
        <dbReference type="ARBA" id="ARBA00023136"/>
    </source>
</evidence>
<feature type="transmembrane region" description="Helical" evidence="6">
    <location>
        <begin position="149"/>
        <end position="169"/>
    </location>
</feature>
<keyword evidence="9" id="KW-1185">Reference proteome</keyword>
<feature type="transmembrane region" description="Helical" evidence="6">
    <location>
        <begin position="212"/>
        <end position="230"/>
    </location>
</feature>
<proteinExistence type="inferred from homology"/>
<evidence type="ECO:0000313" key="9">
    <source>
        <dbReference type="Proteomes" id="UP000235916"/>
    </source>
</evidence>
<feature type="domain" description="EamA" evidence="7">
    <location>
        <begin position="150"/>
        <end position="283"/>
    </location>
</feature>
<gene>
    <name evidence="8" type="ORF">C1O66_08755</name>
</gene>
<accession>A0A2N8KVW1</accession>
<dbReference type="SUPFAM" id="SSF103481">
    <property type="entry name" value="Multidrug resistance efflux transporter EmrE"/>
    <property type="match status" value="2"/>
</dbReference>
<feature type="transmembrane region" description="Helical" evidence="6">
    <location>
        <begin position="71"/>
        <end position="91"/>
    </location>
</feature>
<evidence type="ECO:0000256" key="1">
    <source>
        <dbReference type="ARBA" id="ARBA00004141"/>
    </source>
</evidence>
<protein>
    <submittedName>
        <fullName evidence="8">EamA family transporter</fullName>
    </submittedName>
</protein>
<keyword evidence="4 6" id="KW-1133">Transmembrane helix</keyword>
<feature type="transmembrane region" description="Helical" evidence="6">
    <location>
        <begin position="242"/>
        <end position="261"/>
    </location>
</feature>
<evidence type="ECO:0000256" key="2">
    <source>
        <dbReference type="ARBA" id="ARBA00007362"/>
    </source>
</evidence>
<feature type="transmembrane region" description="Helical" evidence="6">
    <location>
        <begin position="267"/>
        <end position="283"/>
    </location>
</feature>
<dbReference type="PANTHER" id="PTHR32322">
    <property type="entry name" value="INNER MEMBRANE TRANSPORTER"/>
    <property type="match status" value="1"/>
</dbReference>
<reference evidence="8 9" key="1">
    <citation type="submission" date="2018-01" db="EMBL/GenBank/DDBJ databases">
        <title>Draft genome sequence of Paucibacter aquatile CR182 isolated from freshwater of the Nakdong River.</title>
        <authorList>
            <person name="Choi A."/>
            <person name="Chung E.J."/>
        </authorList>
    </citation>
    <scope>NUCLEOTIDE SEQUENCE [LARGE SCALE GENOMIC DNA]</scope>
    <source>
        <strain evidence="8 9">CR182</strain>
    </source>
</reference>
<comment type="subcellular location">
    <subcellularLocation>
        <location evidence="1">Membrane</location>
        <topology evidence="1">Multi-pass membrane protein</topology>
    </subcellularLocation>
</comment>
<feature type="domain" description="EamA" evidence="7">
    <location>
        <begin position="14"/>
        <end position="138"/>
    </location>
</feature>
<dbReference type="InterPro" id="IPR037185">
    <property type="entry name" value="EmrE-like"/>
</dbReference>
<name>A0A2N8KVW1_9BURK</name>